<gene>
    <name evidence="2" type="ORF">LEP1GSC116_0560</name>
</gene>
<organism evidence="2 3">
    <name type="scientific">Leptospira interrogans serovar Icterohaemorrhagiae str. Verdun HP</name>
    <dbReference type="NCBI Taxonomy" id="1049910"/>
    <lineage>
        <taxon>Bacteria</taxon>
        <taxon>Pseudomonadati</taxon>
        <taxon>Spirochaetota</taxon>
        <taxon>Spirochaetia</taxon>
        <taxon>Leptospirales</taxon>
        <taxon>Leptospiraceae</taxon>
        <taxon>Leptospira</taxon>
    </lineage>
</organism>
<feature type="transmembrane region" description="Helical" evidence="1">
    <location>
        <begin position="52"/>
        <end position="69"/>
    </location>
</feature>
<dbReference type="EMBL" id="AHNZ02000521">
    <property type="protein sequence ID" value="EMO05088.1"/>
    <property type="molecule type" value="Genomic_DNA"/>
</dbReference>
<accession>M6RW99</accession>
<sequence length="70" mass="8017">MAFGIGVGILLVLMIFPSYKVNDSEILSQEDETEKDSLRDMLEYLLPRGNHMITSILLNLNILIFLIMIF</sequence>
<evidence type="ECO:0000256" key="1">
    <source>
        <dbReference type="SAM" id="Phobius"/>
    </source>
</evidence>
<keyword evidence="1" id="KW-0472">Membrane</keyword>
<keyword evidence="1" id="KW-0812">Transmembrane</keyword>
<evidence type="ECO:0000313" key="2">
    <source>
        <dbReference type="EMBL" id="EMO05088.1"/>
    </source>
</evidence>
<keyword evidence="1" id="KW-1133">Transmembrane helix</keyword>
<dbReference type="Proteomes" id="UP000012092">
    <property type="component" value="Unassembled WGS sequence"/>
</dbReference>
<dbReference type="AlphaFoldDB" id="M6RW99"/>
<feature type="non-terminal residue" evidence="2">
    <location>
        <position position="70"/>
    </location>
</feature>
<name>M6RW99_LEPIR</name>
<reference evidence="2 3" key="1">
    <citation type="submission" date="2013-01" db="EMBL/GenBank/DDBJ databases">
        <authorList>
            <person name="Harkins D.M."/>
            <person name="Durkin A.S."/>
            <person name="Brinkac L.M."/>
            <person name="Haft D.H."/>
            <person name="Selengut J.D."/>
            <person name="Sanka R."/>
            <person name="DePew J."/>
            <person name="Purushe J."/>
            <person name="Picardeau M."/>
            <person name="Werts C."/>
            <person name="Goarant C."/>
            <person name="Vinetz J.M."/>
            <person name="Sutton G.G."/>
            <person name="Nierman W.C."/>
            <person name="Fouts D.E."/>
        </authorList>
    </citation>
    <scope>NUCLEOTIDE SEQUENCE [LARGE SCALE GENOMIC DNA]</scope>
    <source>
        <strain evidence="2 3">Verdun HP</strain>
    </source>
</reference>
<comment type="caution">
    <text evidence="2">The sequence shown here is derived from an EMBL/GenBank/DDBJ whole genome shotgun (WGS) entry which is preliminary data.</text>
</comment>
<evidence type="ECO:0000313" key="3">
    <source>
        <dbReference type="Proteomes" id="UP000012092"/>
    </source>
</evidence>
<proteinExistence type="predicted"/>
<protein>
    <submittedName>
        <fullName evidence="2">Uncharacterized protein</fullName>
    </submittedName>
</protein>